<sequence length="58" mass="6409">MEASDWDMLPRTTEADDREIAAWGVNSARTNAASFSLNAALRPNAPTQACRTVYSFLF</sequence>
<name>A0ABQ1PTT1_9GAMM</name>
<keyword evidence="2" id="KW-1185">Reference proteome</keyword>
<accession>A0ABQ1PTT1</accession>
<evidence type="ECO:0000313" key="2">
    <source>
        <dbReference type="Proteomes" id="UP000638188"/>
    </source>
</evidence>
<protein>
    <submittedName>
        <fullName evidence="1">Uncharacterized protein</fullName>
    </submittedName>
</protein>
<comment type="caution">
    <text evidence="1">The sequence shown here is derived from an EMBL/GenBank/DDBJ whole genome shotgun (WGS) entry which is preliminary data.</text>
</comment>
<reference evidence="2" key="1">
    <citation type="journal article" date="2019" name="Int. J. Syst. Evol. Microbiol.">
        <title>The Global Catalogue of Microorganisms (GCM) 10K type strain sequencing project: providing services to taxonomists for standard genome sequencing and annotation.</title>
        <authorList>
            <consortium name="The Broad Institute Genomics Platform"/>
            <consortium name="The Broad Institute Genome Sequencing Center for Infectious Disease"/>
            <person name="Wu L."/>
            <person name="Ma J."/>
        </authorList>
    </citation>
    <scope>NUCLEOTIDE SEQUENCE [LARGE SCALE GENOMIC DNA]</scope>
    <source>
        <strain evidence="2">CGMCC 1.12482</strain>
    </source>
</reference>
<dbReference type="EMBL" id="BMFF01000004">
    <property type="protein sequence ID" value="GGD03175.1"/>
    <property type="molecule type" value="Genomic_DNA"/>
</dbReference>
<evidence type="ECO:0000313" key="1">
    <source>
        <dbReference type="EMBL" id="GGD03175.1"/>
    </source>
</evidence>
<gene>
    <name evidence="1" type="ORF">GCM10007418_22930</name>
</gene>
<organism evidence="1 2">
    <name type="scientific">Halopseudomonas salina</name>
    <dbReference type="NCBI Taxonomy" id="1323744"/>
    <lineage>
        <taxon>Bacteria</taxon>
        <taxon>Pseudomonadati</taxon>
        <taxon>Pseudomonadota</taxon>
        <taxon>Gammaproteobacteria</taxon>
        <taxon>Pseudomonadales</taxon>
        <taxon>Pseudomonadaceae</taxon>
        <taxon>Halopseudomonas</taxon>
    </lineage>
</organism>
<proteinExistence type="predicted"/>
<dbReference type="Proteomes" id="UP000638188">
    <property type="component" value="Unassembled WGS sequence"/>
</dbReference>